<dbReference type="EMBL" id="JPKY01000053">
    <property type="protein sequence ID" value="KFH44160.1"/>
    <property type="molecule type" value="Genomic_DNA"/>
</dbReference>
<protein>
    <submittedName>
        <fullName evidence="3">Lipase-like protein</fullName>
    </submittedName>
</protein>
<name>A0A086T478_HAPC1</name>
<keyword evidence="2" id="KW-0732">Signal</keyword>
<dbReference type="PANTHER" id="PTHR37981">
    <property type="entry name" value="LIPASE 2"/>
    <property type="match status" value="1"/>
</dbReference>
<sequence>MRCLVFFITTALLLSTSEARPRSSPSAVRIQAADRSEYLDGTVLDVTSTAGDGDGDVVQAAPRPRLPGRPHRRPTGFVAFGDSYSAGIGTGVNGTEEPCRRGLHAHPMLINEDLARQGPSTSTSFQFLSCTGARIQDLLLHREPSQIGEFNTTHTADFALLSIGGNDLGFFDIMNSCIFRFYSFYSGTCEEALHRAEVQLAGPDFENYLRLAIMEILDRVHWEKRPWFTITVTGYARFFNAETEECDNCSFGVWWRGPQLKRELRSKMNEMVLAVNDKIRRSVNAVNRAFVMPRVLFVDYDSAFEGHRFCEPNVTEPDYTRNETWFFLVGGSDNAYDTTTEAQRFTEGDLLPLSSPLINPNVCMDAAAQSGDWGQLSLCMMATAAERDPTLRLSTGEPVAEGTSMWYVPTYYGQTFHPVG</sequence>
<reference evidence="4" key="1">
    <citation type="journal article" date="2014" name="Genome Announc.">
        <title>Genome sequence and annotation of Acremonium chrysogenum, producer of the beta-lactam antibiotic cephalosporin C.</title>
        <authorList>
            <person name="Terfehr D."/>
            <person name="Dahlmann T.A."/>
            <person name="Specht T."/>
            <person name="Zadra I."/>
            <person name="Kuernsteiner H."/>
            <person name="Kueck U."/>
        </authorList>
    </citation>
    <scope>NUCLEOTIDE SEQUENCE [LARGE SCALE GENOMIC DNA]</scope>
    <source>
        <strain evidence="4">ATCC 11550 / CBS 779.69 / DSM 880 / IAM 14645 / JCM 23072 / IMI 49137</strain>
    </source>
</reference>
<dbReference type="OrthoDB" id="21678at2759"/>
<dbReference type="Proteomes" id="UP000029964">
    <property type="component" value="Unassembled WGS sequence"/>
</dbReference>
<dbReference type="PANTHER" id="PTHR37981:SF1">
    <property type="entry name" value="SGNH HYDROLASE-TYPE ESTERASE DOMAIN-CONTAINING PROTEIN"/>
    <property type="match status" value="1"/>
</dbReference>
<dbReference type="InterPro" id="IPR036514">
    <property type="entry name" value="SGNH_hydro_sf"/>
</dbReference>
<proteinExistence type="predicted"/>
<gene>
    <name evidence="3" type="ORF">ACRE_050400</name>
</gene>
<dbReference type="STRING" id="857340.A0A086T478"/>
<evidence type="ECO:0000313" key="3">
    <source>
        <dbReference type="EMBL" id="KFH44160.1"/>
    </source>
</evidence>
<dbReference type="SUPFAM" id="SSF52266">
    <property type="entry name" value="SGNH hydrolase"/>
    <property type="match status" value="1"/>
</dbReference>
<feature type="signal peptide" evidence="2">
    <location>
        <begin position="1"/>
        <end position="19"/>
    </location>
</feature>
<dbReference type="HOGENOM" id="CLU_039960_0_0_1"/>
<dbReference type="GO" id="GO:0016788">
    <property type="term" value="F:hydrolase activity, acting on ester bonds"/>
    <property type="evidence" value="ECO:0007669"/>
    <property type="project" value="InterPro"/>
</dbReference>
<dbReference type="GO" id="GO:0006629">
    <property type="term" value="P:lipid metabolic process"/>
    <property type="evidence" value="ECO:0007669"/>
    <property type="project" value="TreeGrafter"/>
</dbReference>
<evidence type="ECO:0000256" key="2">
    <source>
        <dbReference type="SAM" id="SignalP"/>
    </source>
</evidence>
<keyword evidence="4" id="KW-1185">Reference proteome</keyword>
<comment type="caution">
    <text evidence="3">The sequence shown here is derived from an EMBL/GenBank/DDBJ whole genome shotgun (WGS) entry which is preliminary data.</text>
</comment>
<dbReference type="Gene3D" id="3.40.50.1110">
    <property type="entry name" value="SGNH hydrolase"/>
    <property type="match status" value="1"/>
</dbReference>
<feature type="region of interest" description="Disordered" evidence="1">
    <location>
        <begin position="50"/>
        <end position="74"/>
    </location>
</feature>
<organism evidence="3 4">
    <name type="scientific">Hapsidospora chrysogenum (strain ATCC 11550 / CBS 779.69 / DSM 880 / IAM 14645 / JCM 23072 / IMI 49137)</name>
    <name type="common">Acremonium chrysogenum</name>
    <dbReference type="NCBI Taxonomy" id="857340"/>
    <lineage>
        <taxon>Eukaryota</taxon>
        <taxon>Fungi</taxon>
        <taxon>Dikarya</taxon>
        <taxon>Ascomycota</taxon>
        <taxon>Pezizomycotina</taxon>
        <taxon>Sordariomycetes</taxon>
        <taxon>Hypocreomycetidae</taxon>
        <taxon>Hypocreales</taxon>
        <taxon>Bionectriaceae</taxon>
        <taxon>Hapsidospora</taxon>
    </lineage>
</organism>
<dbReference type="CDD" id="cd01823">
    <property type="entry name" value="SEST_like"/>
    <property type="match status" value="1"/>
</dbReference>
<accession>A0A086T478</accession>
<evidence type="ECO:0000256" key="1">
    <source>
        <dbReference type="SAM" id="MobiDB-lite"/>
    </source>
</evidence>
<dbReference type="AlphaFoldDB" id="A0A086T478"/>
<evidence type="ECO:0000313" key="4">
    <source>
        <dbReference type="Proteomes" id="UP000029964"/>
    </source>
</evidence>
<feature type="chain" id="PRO_5001815399" evidence="2">
    <location>
        <begin position="20"/>
        <end position="420"/>
    </location>
</feature>
<dbReference type="InterPro" id="IPR037460">
    <property type="entry name" value="SEST-like"/>
</dbReference>